<comment type="similarity">
    <text evidence="3">Belongs to the methyltransferase superfamily. Arsenite methyltransferase family.</text>
</comment>
<keyword evidence="2" id="KW-0949">S-adenosyl-L-methionine</keyword>
<name>A0AA88XXH3_PINIB</name>
<evidence type="ECO:0000256" key="1">
    <source>
        <dbReference type="ARBA" id="ARBA00022679"/>
    </source>
</evidence>
<dbReference type="InterPro" id="IPR029063">
    <property type="entry name" value="SAM-dependent_MTases_sf"/>
</dbReference>
<comment type="catalytic activity">
    <reaction evidence="6">
        <text>arsenic triglutathione + [thioredoxin]-dithiol + S-adenosyl-L-methionine + 2 H2O = methylarsonous acid + [thioredoxin]-disulfide + 3 glutathione + S-adenosyl-L-homocysteine + H(+)</text>
        <dbReference type="Rhea" id="RHEA:69460"/>
        <dbReference type="Rhea" id="RHEA-COMP:10698"/>
        <dbReference type="Rhea" id="RHEA-COMP:10700"/>
        <dbReference type="ChEBI" id="CHEBI:15377"/>
        <dbReference type="ChEBI" id="CHEBI:15378"/>
        <dbReference type="ChEBI" id="CHEBI:17826"/>
        <dbReference type="ChEBI" id="CHEBI:29950"/>
        <dbReference type="ChEBI" id="CHEBI:50058"/>
        <dbReference type="ChEBI" id="CHEBI:57856"/>
        <dbReference type="ChEBI" id="CHEBI:57925"/>
        <dbReference type="ChEBI" id="CHEBI:59789"/>
        <dbReference type="ChEBI" id="CHEBI:183640"/>
        <dbReference type="EC" id="2.1.1.137"/>
    </reaction>
</comment>
<dbReference type="CDD" id="cd02440">
    <property type="entry name" value="AdoMet_MTases"/>
    <property type="match status" value="1"/>
</dbReference>
<evidence type="ECO:0000256" key="2">
    <source>
        <dbReference type="ARBA" id="ARBA00022691"/>
    </source>
</evidence>
<dbReference type="PANTHER" id="PTHR43675:SF8">
    <property type="entry name" value="ARSENITE METHYLTRANSFERASE"/>
    <property type="match status" value="1"/>
</dbReference>
<protein>
    <recommendedName>
        <fullName evidence="5">Arsenite methyltransferase</fullName>
        <ecNumber evidence="4">2.1.1.137</ecNumber>
    </recommendedName>
</protein>
<evidence type="ECO:0000256" key="7">
    <source>
        <dbReference type="ARBA" id="ARBA00047943"/>
    </source>
</evidence>
<reference evidence="10" key="1">
    <citation type="submission" date="2019-08" db="EMBL/GenBank/DDBJ databases">
        <title>The improved chromosome-level genome for the pearl oyster Pinctada fucata martensii using PacBio sequencing and Hi-C.</title>
        <authorList>
            <person name="Zheng Z."/>
        </authorList>
    </citation>
    <scope>NUCLEOTIDE SEQUENCE</scope>
    <source>
        <strain evidence="10">ZZ-2019</strain>
        <tissue evidence="10">Adductor muscle</tissue>
    </source>
</reference>
<dbReference type="PANTHER" id="PTHR43675">
    <property type="entry name" value="ARSENITE METHYLTRANSFERASE"/>
    <property type="match status" value="1"/>
</dbReference>
<dbReference type="GO" id="GO:0018872">
    <property type="term" value="P:arsonoacetate metabolic process"/>
    <property type="evidence" value="ECO:0007669"/>
    <property type="project" value="TreeGrafter"/>
</dbReference>
<evidence type="ECO:0000259" key="9">
    <source>
        <dbReference type="Pfam" id="PF13847"/>
    </source>
</evidence>
<dbReference type="EC" id="2.1.1.137" evidence="4"/>
<evidence type="ECO:0000256" key="3">
    <source>
        <dbReference type="ARBA" id="ARBA00034487"/>
    </source>
</evidence>
<evidence type="ECO:0000256" key="6">
    <source>
        <dbReference type="ARBA" id="ARBA00047941"/>
    </source>
</evidence>
<dbReference type="Proteomes" id="UP001186944">
    <property type="component" value="Unassembled WGS sequence"/>
</dbReference>
<evidence type="ECO:0000256" key="5">
    <source>
        <dbReference type="ARBA" id="ARBA00034545"/>
    </source>
</evidence>
<dbReference type="EMBL" id="VSWD01000008">
    <property type="protein sequence ID" value="KAK3094342.1"/>
    <property type="molecule type" value="Genomic_DNA"/>
</dbReference>
<evidence type="ECO:0000313" key="11">
    <source>
        <dbReference type="Proteomes" id="UP001186944"/>
    </source>
</evidence>
<dbReference type="AlphaFoldDB" id="A0AA88XXH3"/>
<sequence>MATVESNQIHDSVKDYYGKRVKTADDLQTQACVAVGKKVSKPVREAIAAVHDEVASKYYGCGLVIPEKVNGMKILDLGSGSGRDCFAMSKLVGQNGHVTGVDMTDEQIAVARKYIDYHTQKFGYDKPNIDFVQGYIEKLTEAGIKENFYDIIISNCVINLSPDKKAVLRDAYKVLKVGGELYFSDVYTDSHLTEEIRKHEVLWGECISGALHWKELFDLADELGFSRPYLVTASPIDIEREDFQKILGEAKFVSATYRLFKLPAKKESSTQVIYNGEIEGYEDQLVFEHDNVFKKSDVVCVGGDIVTALKASRFCDEFDYQPVTKKQCGTDNSCGDSNKSGDPFLYLEEKKKKGEKMQSSCVGSKACC</sequence>
<comment type="catalytic activity">
    <reaction evidence="7">
        <text>arsenic triglutathione + 2 [thioredoxin]-dithiol + 2 S-adenosyl-L-methionine + H2O = dimethylarsinous acid + 2 [thioredoxin]-disulfide + 3 glutathione + 2 S-adenosyl-L-homocysteine + 2 H(+)</text>
        <dbReference type="Rhea" id="RHEA:69464"/>
        <dbReference type="Rhea" id="RHEA-COMP:10698"/>
        <dbReference type="Rhea" id="RHEA-COMP:10700"/>
        <dbReference type="ChEBI" id="CHEBI:15377"/>
        <dbReference type="ChEBI" id="CHEBI:15378"/>
        <dbReference type="ChEBI" id="CHEBI:23808"/>
        <dbReference type="ChEBI" id="CHEBI:29950"/>
        <dbReference type="ChEBI" id="CHEBI:50058"/>
        <dbReference type="ChEBI" id="CHEBI:57856"/>
        <dbReference type="ChEBI" id="CHEBI:57925"/>
        <dbReference type="ChEBI" id="CHEBI:59789"/>
        <dbReference type="ChEBI" id="CHEBI:183640"/>
        <dbReference type="EC" id="2.1.1.137"/>
    </reaction>
</comment>
<evidence type="ECO:0000256" key="8">
    <source>
        <dbReference type="ARBA" id="ARBA00048428"/>
    </source>
</evidence>
<dbReference type="SUPFAM" id="SSF53335">
    <property type="entry name" value="S-adenosyl-L-methionine-dependent methyltransferases"/>
    <property type="match status" value="1"/>
</dbReference>
<dbReference type="Pfam" id="PF13847">
    <property type="entry name" value="Methyltransf_31"/>
    <property type="match status" value="1"/>
</dbReference>
<feature type="domain" description="Methyltransferase" evidence="9">
    <location>
        <begin position="70"/>
        <end position="217"/>
    </location>
</feature>
<comment type="caution">
    <text evidence="10">The sequence shown here is derived from an EMBL/GenBank/DDBJ whole genome shotgun (WGS) entry which is preliminary data.</text>
</comment>
<proteinExistence type="inferred from homology"/>
<dbReference type="InterPro" id="IPR025714">
    <property type="entry name" value="Methyltranfer_dom"/>
</dbReference>
<keyword evidence="11" id="KW-1185">Reference proteome</keyword>
<accession>A0AA88XXH3</accession>
<comment type="catalytic activity">
    <reaction evidence="8">
        <text>arsenic triglutathione + 3 [thioredoxin]-dithiol + 3 S-adenosyl-L-methionine = trimethylarsine + 3 [thioredoxin]-disulfide + 3 glutathione + 3 S-adenosyl-L-homocysteine + 3 H(+)</text>
        <dbReference type="Rhea" id="RHEA:69432"/>
        <dbReference type="Rhea" id="RHEA-COMP:10698"/>
        <dbReference type="Rhea" id="RHEA-COMP:10700"/>
        <dbReference type="ChEBI" id="CHEBI:15378"/>
        <dbReference type="ChEBI" id="CHEBI:27130"/>
        <dbReference type="ChEBI" id="CHEBI:29950"/>
        <dbReference type="ChEBI" id="CHEBI:50058"/>
        <dbReference type="ChEBI" id="CHEBI:57856"/>
        <dbReference type="ChEBI" id="CHEBI:57925"/>
        <dbReference type="ChEBI" id="CHEBI:59789"/>
        <dbReference type="ChEBI" id="CHEBI:183640"/>
        <dbReference type="EC" id="2.1.1.137"/>
    </reaction>
</comment>
<dbReference type="GO" id="GO:0030791">
    <property type="term" value="F:arsenite methyltransferase activity"/>
    <property type="evidence" value="ECO:0007669"/>
    <property type="project" value="UniProtKB-EC"/>
</dbReference>
<evidence type="ECO:0000313" key="10">
    <source>
        <dbReference type="EMBL" id="KAK3094342.1"/>
    </source>
</evidence>
<dbReference type="InterPro" id="IPR026669">
    <property type="entry name" value="Arsenite_MeTrfase-like"/>
</dbReference>
<gene>
    <name evidence="10" type="ORF">FSP39_000549</name>
</gene>
<dbReference type="Gene3D" id="3.40.5.100">
    <property type="match status" value="1"/>
</dbReference>
<dbReference type="GO" id="GO:0005829">
    <property type="term" value="C:cytosol"/>
    <property type="evidence" value="ECO:0007669"/>
    <property type="project" value="TreeGrafter"/>
</dbReference>
<dbReference type="Gene3D" id="3.40.50.150">
    <property type="entry name" value="Vaccinia Virus protein VP39"/>
    <property type="match status" value="1"/>
</dbReference>
<organism evidence="10 11">
    <name type="scientific">Pinctada imbricata</name>
    <name type="common">Atlantic pearl-oyster</name>
    <name type="synonym">Pinctada martensii</name>
    <dbReference type="NCBI Taxonomy" id="66713"/>
    <lineage>
        <taxon>Eukaryota</taxon>
        <taxon>Metazoa</taxon>
        <taxon>Spiralia</taxon>
        <taxon>Lophotrochozoa</taxon>
        <taxon>Mollusca</taxon>
        <taxon>Bivalvia</taxon>
        <taxon>Autobranchia</taxon>
        <taxon>Pteriomorphia</taxon>
        <taxon>Pterioida</taxon>
        <taxon>Pterioidea</taxon>
        <taxon>Pteriidae</taxon>
        <taxon>Pinctada</taxon>
    </lineage>
</organism>
<keyword evidence="1" id="KW-0808">Transferase</keyword>
<evidence type="ECO:0000256" key="4">
    <source>
        <dbReference type="ARBA" id="ARBA00034521"/>
    </source>
</evidence>
<dbReference type="GO" id="GO:0009404">
    <property type="term" value="P:toxin metabolic process"/>
    <property type="evidence" value="ECO:0007669"/>
    <property type="project" value="TreeGrafter"/>
</dbReference>